<gene>
    <name evidence="7" type="ORF">NCGR_LOCUS37918</name>
</gene>
<comment type="caution">
    <text evidence="7">The sequence shown here is derived from an EMBL/GenBank/DDBJ whole genome shotgun (WGS) entry which is preliminary data.</text>
</comment>
<keyword evidence="2 3" id="KW-0326">Glycosidase</keyword>
<dbReference type="OrthoDB" id="3012298at2759"/>
<evidence type="ECO:0000256" key="2">
    <source>
        <dbReference type="ARBA" id="ARBA00023295"/>
    </source>
</evidence>
<feature type="domain" description="GH18" evidence="6">
    <location>
        <begin position="81"/>
        <end position="375"/>
    </location>
</feature>
<dbReference type="GO" id="GO:0005975">
    <property type="term" value="P:carbohydrate metabolic process"/>
    <property type="evidence" value="ECO:0007669"/>
    <property type="project" value="InterPro"/>
</dbReference>
<organism evidence="7 8">
    <name type="scientific">Miscanthus lutarioriparius</name>
    <dbReference type="NCBI Taxonomy" id="422564"/>
    <lineage>
        <taxon>Eukaryota</taxon>
        <taxon>Viridiplantae</taxon>
        <taxon>Streptophyta</taxon>
        <taxon>Embryophyta</taxon>
        <taxon>Tracheophyta</taxon>
        <taxon>Spermatophyta</taxon>
        <taxon>Magnoliopsida</taxon>
        <taxon>Liliopsida</taxon>
        <taxon>Poales</taxon>
        <taxon>Poaceae</taxon>
        <taxon>PACMAD clade</taxon>
        <taxon>Panicoideae</taxon>
        <taxon>Andropogonodae</taxon>
        <taxon>Andropogoneae</taxon>
        <taxon>Saccharinae</taxon>
        <taxon>Miscanthus</taxon>
    </lineage>
</organism>
<dbReference type="Proteomes" id="UP000604825">
    <property type="component" value="Unassembled WGS sequence"/>
</dbReference>
<dbReference type="PANTHER" id="PTHR46476">
    <property type="entry name" value="CHITINASE 2-LIKE"/>
    <property type="match status" value="1"/>
</dbReference>
<keyword evidence="8" id="KW-1185">Reference proteome</keyword>
<keyword evidence="1 3" id="KW-0378">Hydrolase</keyword>
<evidence type="ECO:0000259" key="6">
    <source>
        <dbReference type="PROSITE" id="PS51910"/>
    </source>
</evidence>
<protein>
    <recommendedName>
        <fullName evidence="6">GH18 domain-containing protein</fullName>
    </recommendedName>
</protein>
<evidence type="ECO:0000256" key="5">
    <source>
        <dbReference type="SAM" id="MobiDB-lite"/>
    </source>
</evidence>
<dbReference type="SUPFAM" id="SSF51445">
    <property type="entry name" value="(Trans)glycosidases"/>
    <property type="match status" value="1"/>
</dbReference>
<dbReference type="InterPro" id="IPR017853">
    <property type="entry name" value="GH"/>
</dbReference>
<accession>A0A811QDY1</accession>
<dbReference type="Gene3D" id="3.20.20.80">
    <property type="entry name" value="Glycosidases"/>
    <property type="match status" value="1"/>
</dbReference>
<dbReference type="PROSITE" id="PS51910">
    <property type="entry name" value="GH18_2"/>
    <property type="match status" value="1"/>
</dbReference>
<dbReference type="Pfam" id="PF00704">
    <property type="entry name" value="Glyco_hydro_18"/>
    <property type="match status" value="1"/>
</dbReference>
<comment type="similarity">
    <text evidence="4">Belongs to the glycosyl hydrolase 18 family.</text>
</comment>
<evidence type="ECO:0000256" key="3">
    <source>
        <dbReference type="RuleBase" id="RU000489"/>
    </source>
</evidence>
<reference evidence="7" key="1">
    <citation type="submission" date="2020-10" db="EMBL/GenBank/DDBJ databases">
        <authorList>
            <person name="Han B."/>
            <person name="Lu T."/>
            <person name="Zhao Q."/>
            <person name="Huang X."/>
            <person name="Zhao Y."/>
        </authorList>
    </citation>
    <scope>NUCLEOTIDE SEQUENCE</scope>
</reference>
<evidence type="ECO:0000256" key="1">
    <source>
        <dbReference type="ARBA" id="ARBA00022801"/>
    </source>
</evidence>
<name>A0A811QDY1_9POAL</name>
<dbReference type="InterPro" id="IPR001579">
    <property type="entry name" value="Glyco_hydro_18_chit_AS"/>
</dbReference>
<feature type="compositionally biased region" description="Low complexity" evidence="5">
    <location>
        <begin position="112"/>
        <end position="138"/>
    </location>
</feature>
<evidence type="ECO:0000313" key="8">
    <source>
        <dbReference type="Proteomes" id="UP000604825"/>
    </source>
</evidence>
<sequence>MGAWTPWRPCEPLSIQWHQRQDTVLALATRGNSRWRKTLVPRTYHHKENEVDLAKHGRQGFHGKRMSPLSFIGDNKLTRRKHNAYKYGPAPPPLMGARQRYCSLQDTKKQKQSSSQNLASTSSSPSPSTTRPWGSSPSQCRPTACVSPFWDTGNLTPAAVAAIKAAHPNVAVMAGLGDDSVQDIVKAVFTPKSIDSWVANAVTSLTGIINTYGLDGVDVDYEHFTDGVAVNTFVECIGRLLTQLKKKMPYITTSIAPFEDPVIQKYYQPLWRKYSGVIDYVNFQFYGYVDNTDVPTYVQFYNKQSANYPSGKVLASFMTGNTTGLISPDLGISAAKELQRQNKLPGLFIWSADSSKQSSYGFKYEIQGQQIIANH</sequence>
<evidence type="ECO:0000313" key="7">
    <source>
        <dbReference type="EMBL" id="CAD6254314.1"/>
    </source>
</evidence>
<dbReference type="GO" id="GO:0004553">
    <property type="term" value="F:hydrolase activity, hydrolyzing O-glycosyl compounds"/>
    <property type="evidence" value="ECO:0007669"/>
    <property type="project" value="InterPro"/>
</dbReference>
<feature type="region of interest" description="Disordered" evidence="5">
    <location>
        <begin position="102"/>
        <end position="139"/>
    </location>
</feature>
<dbReference type="InterPro" id="IPR001223">
    <property type="entry name" value="Glyco_hydro18_cat"/>
</dbReference>
<proteinExistence type="inferred from homology"/>
<dbReference type="PANTHER" id="PTHR46476:SF15">
    <property type="entry name" value="1, PUTATIVE, EXPRESSED-RELATED"/>
    <property type="match status" value="1"/>
</dbReference>
<dbReference type="PROSITE" id="PS01095">
    <property type="entry name" value="GH18_1"/>
    <property type="match status" value="1"/>
</dbReference>
<dbReference type="EMBL" id="CAJGYO010000009">
    <property type="protein sequence ID" value="CAD6254314.1"/>
    <property type="molecule type" value="Genomic_DNA"/>
</dbReference>
<evidence type="ECO:0000256" key="4">
    <source>
        <dbReference type="RuleBase" id="RU004453"/>
    </source>
</evidence>
<dbReference type="AlphaFoldDB" id="A0A811QDY1"/>